<dbReference type="EMBL" id="JAYRBN010000058">
    <property type="protein sequence ID" value="KAL2742121.1"/>
    <property type="molecule type" value="Genomic_DNA"/>
</dbReference>
<comment type="caution">
    <text evidence="1">The sequence shown here is derived from an EMBL/GenBank/DDBJ whole genome shotgun (WGS) entry which is preliminary data.</text>
</comment>
<name>A0ABD2CAM3_VESMC</name>
<reference evidence="1 2" key="1">
    <citation type="journal article" date="2024" name="Ann. Entomol. Soc. Am.">
        <title>Genomic analyses of the southern and eastern yellowjacket wasps (Hymenoptera: Vespidae) reveal evolutionary signatures of social life.</title>
        <authorList>
            <person name="Catto M.A."/>
            <person name="Caine P.B."/>
            <person name="Orr S.E."/>
            <person name="Hunt B.G."/>
            <person name="Goodisman M.A.D."/>
        </authorList>
    </citation>
    <scope>NUCLEOTIDE SEQUENCE [LARGE SCALE GENOMIC DNA]</scope>
    <source>
        <strain evidence="1">232</strain>
        <tissue evidence="1">Head and thorax</tissue>
    </source>
</reference>
<gene>
    <name evidence="1" type="ORF">V1477_009750</name>
</gene>
<organism evidence="1 2">
    <name type="scientific">Vespula maculifrons</name>
    <name type="common">Eastern yellow jacket</name>
    <name type="synonym">Wasp</name>
    <dbReference type="NCBI Taxonomy" id="7453"/>
    <lineage>
        <taxon>Eukaryota</taxon>
        <taxon>Metazoa</taxon>
        <taxon>Ecdysozoa</taxon>
        <taxon>Arthropoda</taxon>
        <taxon>Hexapoda</taxon>
        <taxon>Insecta</taxon>
        <taxon>Pterygota</taxon>
        <taxon>Neoptera</taxon>
        <taxon>Endopterygota</taxon>
        <taxon>Hymenoptera</taxon>
        <taxon>Apocrita</taxon>
        <taxon>Aculeata</taxon>
        <taxon>Vespoidea</taxon>
        <taxon>Vespidae</taxon>
        <taxon>Vespinae</taxon>
        <taxon>Vespula</taxon>
    </lineage>
</organism>
<evidence type="ECO:0000313" key="1">
    <source>
        <dbReference type="EMBL" id="KAL2742121.1"/>
    </source>
</evidence>
<dbReference type="AlphaFoldDB" id="A0ABD2CAM3"/>
<sequence length="180" mass="20645">MLTSINEQHNCEVGILGFERRQQSGVFARLWQLLNLVRIARVAMESSSACTVKIKISRSRSSVCSFAVRDLNNSQCITEEDLDQLRCRPTSFSTNYNSSTLNFDLNRGPVFWSRRRTSKVGTKQRRGYMPKWPPLIVAQEGNYHTIELFSKVPRNSSKMVLSHILILPCCHSECSYIVIR</sequence>
<protein>
    <submittedName>
        <fullName evidence="1">Uncharacterized protein</fullName>
    </submittedName>
</protein>
<accession>A0ABD2CAM3</accession>
<proteinExistence type="predicted"/>
<evidence type="ECO:0000313" key="2">
    <source>
        <dbReference type="Proteomes" id="UP001607303"/>
    </source>
</evidence>
<keyword evidence="2" id="KW-1185">Reference proteome</keyword>
<dbReference type="Proteomes" id="UP001607303">
    <property type="component" value="Unassembled WGS sequence"/>
</dbReference>